<organism evidence="1 2">
    <name type="scientific">Acer saccharum</name>
    <name type="common">Sugar maple</name>
    <dbReference type="NCBI Taxonomy" id="4024"/>
    <lineage>
        <taxon>Eukaryota</taxon>
        <taxon>Viridiplantae</taxon>
        <taxon>Streptophyta</taxon>
        <taxon>Embryophyta</taxon>
        <taxon>Tracheophyta</taxon>
        <taxon>Spermatophyta</taxon>
        <taxon>Magnoliopsida</taxon>
        <taxon>eudicotyledons</taxon>
        <taxon>Gunneridae</taxon>
        <taxon>Pentapetalae</taxon>
        <taxon>rosids</taxon>
        <taxon>malvids</taxon>
        <taxon>Sapindales</taxon>
        <taxon>Sapindaceae</taxon>
        <taxon>Hippocastanoideae</taxon>
        <taxon>Acereae</taxon>
        <taxon>Acer</taxon>
    </lineage>
</organism>
<comment type="caution">
    <text evidence="1">The sequence shown here is derived from an EMBL/GenBank/DDBJ whole genome shotgun (WGS) entry which is preliminary data.</text>
</comment>
<evidence type="ECO:0000313" key="2">
    <source>
        <dbReference type="Proteomes" id="UP001168877"/>
    </source>
</evidence>
<proteinExistence type="predicted"/>
<dbReference type="EMBL" id="JAUESC010000003">
    <property type="protein sequence ID" value="KAK0600153.1"/>
    <property type="molecule type" value="Genomic_DNA"/>
</dbReference>
<evidence type="ECO:0000313" key="1">
    <source>
        <dbReference type="EMBL" id="KAK0600153.1"/>
    </source>
</evidence>
<name>A0AA39T307_ACESA</name>
<reference evidence="1" key="1">
    <citation type="journal article" date="2022" name="Plant J.">
        <title>Strategies of tolerance reflected in two North American maple genomes.</title>
        <authorList>
            <person name="McEvoy S.L."/>
            <person name="Sezen U.U."/>
            <person name="Trouern-Trend A."/>
            <person name="McMahon S.M."/>
            <person name="Schaberg P.G."/>
            <person name="Yang J."/>
            <person name="Wegrzyn J.L."/>
            <person name="Swenson N.G."/>
        </authorList>
    </citation>
    <scope>NUCLEOTIDE SEQUENCE</scope>
    <source>
        <strain evidence="1">NS2018</strain>
    </source>
</reference>
<dbReference type="Proteomes" id="UP001168877">
    <property type="component" value="Unassembled WGS sequence"/>
</dbReference>
<keyword evidence="2" id="KW-1185">Reference proteome</keyword>
<reference evidence="1" key="2">
    <citation type="submission" date="2023-06" db="EMBL/GenBank/DDBJ databases">
        <authorList>
            <person name="Swenson N.G."/>
            <person name="Wegrzyn J.L."/>
            <person name="Mcevoy S.L."/>
        </authorList>
    </citation>
    <scope>NUCLEOTIDE SEQUENCE</scope>
    <source>
        <strain evidence="1">NS2018</strain>
        <tissue evidence="1">Leaf</tissue>
    </source>
</reference>
<gene>
    <name evidence="1" type="ORF">LWI29_012227</name>
</gene>
<sequence length="86" mass="9559">MVITQSESGGKSSAKLSNVLSRYCSVKLDMNNYLLWQNMVFPVIRGNKLEGFINGAKQCPSEFLFVTVPGSTEIETNPNPNPDFEE</sequence>
<dbReference type="AlphaFoldDB" id="A0AA39T307"/>
<protein>
    <recommendedName>
        <fullName evidence="3">Retrotransposon Copia-like N-terminal domain-containing protein</fullName>
    </recommendedName>
</protein>
<evidence type="ECO:0008006" key="3">
    <source>
        <dbReference type="Google" id="ProtNLM"/>
    </source>
</evidence>
<accession>A0AA39T307</accession>